<keyword evidence="2" id="KW-1185">Reference proteome</keyword>
<dbReference type="EMBL" id="JAQIZZ010000008">
    <property type="protein sequence ID" value="KAJ5524534.1"/>
    <property type="molecule type" value="Genomic_DNA"/>
</dbReference>
<organism evidence="1 2">
    <name type="scientific">Penicillium frequentans</name>
    <dbReference type="NCBI Taxonomy" id="3151616"/>
    <lineage>
        <taxon>Eukaryota</taxon>
        <taxon>Fungi</taxon>
        <taxon>Dikarya</taxon>
        <taxon>Ascomycota</taxon>
        <taxon>Pezizomycotina</taxon>
        <taxon>Eurotiomycetes</taxon>
        <taxon>Eurotiomycetidae</taxon>
        <taxon>Eurotiales</taxon>
        <taxon>Aspergillaceae</taxon>
        <taxon>Penicillium</taxon>
    </lineage>
</organism>
<evidence type="ECO:0000313" key="1">
    <source>
        <dbReference type="EMBL" id="KAJ5524534.1"/>
    </source>
</evidence>
<gene>
    <name evidence="1" type="ORF">N7494_011184</name>
</gene>
<proteinExistence type="predicted"/>
<reference evidence="1 2" key="1">
    <citation type="journal article" date="2023" name="IMA Fungus">
        <title>Comparative genomic study of the Penicillium genus elucidates a diverse pangenome and 15 lateral gene transfer events.</title>
        <authorList>
            <person name="Petersen C."/>
            <person name="Sorensen T."/>
            <person name="Nielsen M.R."/>
            <person name="Sondergaard T.E."/>
            <person name="Sorensen J.L."/>
            <person name="Fitzpatrick D.A."/>
            <person name="Frisvad J.C."/>
            <person name="Nielsen K.L."/>
        </authorList>
    </citation>
    <scope>NUCLEOTIDE SEQUENCE [LARGE SCALE GENOMIC DNA]</scope>
    <source>
        <strain evidence="1 2">IBT 35679</strain>
    </source>
</reference>
<comment type="caution">
    <text evidence="1">The sequence shown here is derived from an EMBL/GenBank/DDBJ whole genome shotgun (WGS) entry which is preliminary data.</text>
</comment>
<dbReference type="Proteomes" id="UP001220324">
    <property type="component" value="Unassembled WGS sequence"/>
</dbReference>
<sequence>MAAVIASQIARPSIRHFSAHRPRPDSRAARAVAMTCIISGVALPFVPPALESSRQRNSSSPSTTSHTLLSASTLAKQPISSITRMRRVATLVLFSYQFLYRFRLSVPAPTWNLSHEA</sequence>
<evidence type="ECO:0000313" key="2">
    <source>
        <dbReference type="Proteomes" id="UP001220324"/>
    </source>
</evidence>
<protein>
    <submittedName>
        <fullName evidence="1">Uncharacterized protein</fullName>
    </submittedName>
</protein>
<dbReference type="AlphaFoldDB" id="A0AAD6CLU2"/>
<name>A0AAD6CLU2_9EURO</name>
<accession>A0AAD6CLU2</accession>